<dbReference type="EMBL" id="BPLQ01006056">
    <property type="protein sequence ID" value="GIY19625.1"/>
    <property type="molecule type" value="Genomic_DNA"/>
</dbReference>
<accession>A0AAV4RHB5</accession>
<sequence>MSTGLLIMDFAKTSCSRRAQKVFLWGKKRGRCVAKGGGRAECSDAKPSTRSAGIGHDAPRSLCAGQWSLARFSDDRSLLGDLFGRALADSS</sequence>
<proteinExistence type="predicted"/>
<gene>
    <name evidence="1" type="ORF">CDAR_274221</name>
</gene>
<evidence type="ECO:0000313" key="2">
    <source>
        <dbReference type="Proteomes" id="UP001054837"/>
    </source>
</evidence>
<reference evidence="1 2" key="1">
    <citation type="submission" date="2021-06" db="EMBL/GenBank/DDBJ databases">
        <title>Caerostris darwini draft genome.</title>
        <authorList>
            <person name="Kono N."/>
            <person name="Arakawa K."/>
        </authorList>
    </citation>
    <scope>NUCLEOTIDE SEQUENCE [LARGE SCALE GENOMIC DNA]</scope>
</reference>
<keyword evidence="2" id="KW-1185">Reference proteome</keyword>
<dbReference type="Proteomes" id="UP001054837">
    <property type="component" value="Unassembled WGS sequence"/>
</dbReference>
<name>A0AAV4RHB5_9ARAC</name>
<organism evidence="1 2">
    <name type="scientific">Caerostris darwini</name>
    <dbReference type="NCBI Taxonomy" id="1538125"/>
    <lineage>
        <taxon>Eukaryota</taxon>
        <taxon>Metazoa</taxon>
        <taxon>Ecdysozoa</taxon>
        <taxon>Arthropoda</taxon>
        <taxon>Chelicerata</taxon>
        <taxon>Arachnida</taxon>
        <taxon>Araneae</taxon>
        <taxon>Araneomorphae</taxon>
        <taxon>Entelegynae</taxon>
        <taxon>Araneoidea</taxon>
        <taxon>Araneidae</taxon>
        <taxon>Caerostris</taxon>
    </lineage>
</organism>
<comment type="caution">
    <text evidence="1">The sequence shown here is derived from an EMBL/GenBank/DDBJ whole genome shotgun (WGS) entry which is preliminary data.</text>
</comment>
<evidence type="ECO:0000313" key="1">
    <source>
        <dbReference type="EMBL" id="GIY19625.1"/>
    </source>
</evidence>
<dbReference type="AlphaFoldDB" id="A0AAV4RHB5"/>
<protein>
    <submittedName>
        <fullName evidence="1">Uncharacterized protein</fullName>
    </submittedName>
</protein>